<evidence type="ECO:0000313" key="4">
    <source>
        <dbReference type="Proteomes" id="UP001237642"/>
    </source>
</evidence>
<dbReference type="AlphaFoldDB" id="A0AAD8N717"/>
<dbReference type="InterPro" id="IPR025558">
    <property type="entry name" value="DUF4283"/>
</dbReference>
<feature type="region of interest" description="Disordered" evidence="1">
    <location>
        <begin position="225"/>
        <end position="248"/>
    </location>
</feature>
<dbReference type="Proteomes" id="UP001237642">
    <property type="component" value="Unassembled WGS sequence"/>
</dbReference>
<dbReference type="InterPro" id="IPR040256">
    <property type="entry name" value="At4g02000-like"/>
</dbReference>
<feature type="domain" description="DUF4283" evidence="2">
    <location>
        <begin position="296"/>
        <end position="373"/>
    </location>
</feature>
<organism evidence="3 4">
    <name type="scientific">Heracleum sosnowskyi</name>
    <dbReference type="NCBI Taxonomy" id="360622"/>
    <lineage>
        <taxon>Eukaryota</taxon>
        <taxon>Viridiplantae</taxon>
        <taxon>Streptophyta</taxon>
        <taxon>Embryophyta</taxon>
        <taxon>Tracheophyta</taxon>
        <taxon>Spermatophyta</taxon>
        <taxon>Magnoliopsida</taxon>
        <taxon>eudicotyledons</taxon>
        <taxon>Gunneridae</taxon>
        <taxon>Pentapetalae</taxon>
        <taxon>asterids</taxon>
        <taxon>campanulids</taxon>
        <taxon>Apiales</taxon>
        <taxon>Apiaceae</taxon>
        <taxon>Apioideae</taxon>
        <taxon>apioid superclade</taxon>
        <taxon>Tordylieae</taxon>
        <taxon>Tordyliinae</taxon>
        <taxon>Heracleum</taxon>
    </lineage>
</organism>
<evidence type="ECO:0000259" key="2">
    <source>
        <dbReference type="Pfam" id="PF14111"/>
    </source>
</evidence>
<comment type="caution">
    <text evidence="3">The sequence shown here is derived from an EMBL/GenBank/DDBJ whole genome shotgun (WGS) entry which is preliminary data.</text>
</comment>
<protein>
    <recommendedName>
        <fullName evidence="2">DUF4283 domain-containing protein</fullName>
    </recommendedName>
</protein>
<reference evidence="3" key="2">
    <citation type="submission" date="2023-05" db="EMBL/GenBank/DDBJ databases">
        <authorList>
            <person name="Schelkunov M.I."/>
        </authorList>
    </citation>
    <scope>NUCLEOTIDE SEQUENCE</scope>
    <source>
        <strain evidence="3">Hsosn_3</strain>
        <tissue evidence="3">Leaf</tissue>
    </source>
</reference>
<dbReference type="PANTHER" id="PTHR31286:SF180">
    <property type="entry name" value="OS10G0362600 PROTEIN"/>
    <property type="match status" value="1"/>
</dbReference>
<dbReference type="Pfam" id="PF14111">
    <property type="entry name" value="DUF4283"/>
    <property type="match status" value="1"/>
</dbReference>
<dbReference type="EMBL" id="JAUIZM010000002">
    <property type="protein sequence ID" value="KAK1397098.1"/>
    <property type="molecule type" value="Genomic_DNA"/>
</dbReference>
<reference evidence="3" key="1">
    <citation type="submission" date="2023-02" db="EMBL/GenBank/DDBJ databases">
        <title>Genome of toxic invasive species Heracleum sosnowskyi carries increased number of genes despite the absence of recent whole-genome duplications.</title>
        <authorList>
            <person name="Schelkunov M."/>
            <person name="Shtratnikova V."/>
            <person name="Makarenko M."/>
            <person name="Klepikova A."/>
            <person name="Omelchenko D."/>
            <person name="Novikova G."/>
            <person name="Obukhova E."/>
            <person name="Bogdanov V."/>
            <person name="Penin A."/>
            <person name="Logacheva M."/>
        </authorList>
    </citation>
    <scope>NUCLEOTIDE SEQUENCE</scope>
    <source>
        <strain evidence="3">Hsosn_3</strain>
        <tissue evidence="3">Leaf</tissue>
    </source>
</reference>
<sequence>MVSQGSQCDSDFVPAFMQDNVEDDDAMSLIKLRREVEDFPILVAPSLRKDKEIVEDLGGYSSPDNGVGVYAKRVSFPTVPSSSGGIPLEEVVVEDYSSEEDGVQHMTDRDAIERDTVHRVAKAAFEANKNDREELFRLKLKMMEVQKFLAKKGLSMAECERETLLGDEKFNTGLTSSQRFVCGRDEFGLPKFTSGTSGGMGDNNKEAIANSSKNAEELFDDMTHRDTVGDTDFPPLPKSDSPASKAQEDEVVFKNTWAKVVRDPPPPVNNVSFKYCPRPAGTNVVSPPLEVLKEGNDKFKNYIVGTFSKGVKSFSMVAASARSAWELRGLTNVFQKETHVFIFKFSSMEERNKVLAWGTWYVGNQPMLLKAWGNNNEATKVDTMPLWVKFSKVPDCYWTSEGLSWLGSVIGVPLCADALTSKLDILLIWAEI</sequence>
<accession>A0AAD8N717</accession>
<gene>
    <name evidence="3" type="ORF">POM88_006961</name>
</gene>
<dbReference type="PANTHER" id="PTHR31286">
    <property type="entry name" value="GLYCINE-RICH CELL WALL STRUCTURAL PROTEIN 1.8-LIKE"/>
    <property type="match status" value="1"/>
</dbReference>
<evidence type="ECO:0000313" key="3">
    <source>
        <dbReference type="EMBL" id="KAK1397098.1"/>
    </source>
</evidence>
<proteinExistence type="predicted"/>
<name>A0AAD8N717_9APIA</name>
<evidence type="ECO:0000256" key="1">
    <source>
        <dbReference type="SAM" id="MobiDB-lite"/>
    </source>
</evidence>
<keyword evidence="4" id="KW-1185">Reference proteome</keyword>